<dbReference type="PANTHER" id="PTHR43246">
    <property type="entry name" value="PEPTIDYL-PROLYL CIS-TRANS ISOMERASE CYP38, CHLOROPLASTIC"/>
    <property type="match status" value="1"/>
</dbReference>
<name>A0A3Q9JHX1_9GAMM</name>
<reference evidence="7" key="1">
    <citation type="submission" date="2018-06" db="EMBL/GenBank/DDBJ databases">
        <title>Complete genome of Pseudomonas insecticola strain QZS01.</title>
        <authorList>
            <person name="Wang J."/>
            <person name="Su Q."/>
        </authorList>
    </citation>
    <scope>NUCLEOTIDE SEQUENCE [LARGE SCALE GENOMIC DNA]</scope>
    <source>
        <strain evidence="7">QZS01</strain>
    </source>
</reference>
<evidence type="ECO:0000256" key="2">
    <source>
        <dbReference type="ARBA" id="ARBA00023110"/>
    </source>
</evidence>
<dbReference type="KEGG" id="emo:DM558_04240"/>
<feature type="chain" id="PRO_5018377749" description="Peptidyl-prolyl cis-trans isomerase" evidence="4">
    <location>
        <begin position="23"/>
        <end position="192"/>
    </location>
</feature>
<dbReference type="InterPro" id="IPR020892">
    <property type="entry name" value="Cyclophilin-type_PPIase_CS"/>
</dbReference>
<comment type="catalytic activity">
    <reaction evidence="4">
        <text>[protein]-peptidylproline (omega=180) = [protein]-peptidylproline (omega=0)</text>
        <dbReference type="Rhea" id="RHEA:16237"/>
        <dbReference type="Rhea" id="RHEA-COMP:10747"/>
        <dbReference type="Rhea" id="RHEA-COMP:10748"/>
        <dbReference type="ChEBI" id="CHEBI:83833"/>
        <dbReference type="ChEBI" id="CHEBI:83834"/>
        <dbReference type="EC" id="5.2.1.8"/>
    </reaction>
</comment>
<dbReference type="EMBL" id="CP029822">
    <property type="protein sequence ID" value="AZS50032.1"/>
    <property type="molecule type" value="Genomic_DNA"/>
</dbReference>
<gene>
    <name evidence="6" type="ORF">DM558_04240</name>
</gene>
<evidence type="ECO:0000256" key="4">
    <source>
        <dbReference type="RuleBase" id="RU363019"/>
    </source>
</evidence>
<keyword evidence="2 4" id="KW-0697">Rotamase</keyword>
<dbReference type="PROSITE" id="PS00170">
    <property type="entry name" value="CSA_PPIASE_1"/>
    <property type="match status" value="1"/>
</dbReference>
<dbReference type="GO" id="GO:0003755">
    <property type="term" value="F:peptidyl-prolyl cis-trans isomerase activity"/>
    <property type="evidence" value="ECO:0007669"/>
    <property type="project" value="UniProtKB-UniRule"/>
</dbReference>
<dbReference type="SUPFAM" id="SSF50891">
    <property type="entry name" value="Cyclophilin-like"/>
    <property type="match status" value="1"/>
</dbReference>
<dbReference type="Proteomes" id="UP000273143">
    <property type="component" value="Chromosome"/>
</dbReference>
<dbReference type="InterPro" id="IPR044665">
    <property type="entry name" value="E_coli_cyclophilin_A-like"/>
</dbReference>
<sequence length="192" mass="21399">MLKKILFSLICCFTLLSTSTWANQGNAKPENPHVLLSTNMGDIELELYPQQAPVSVENFLNYVNSGFYNNTIFHRVISNFMIQGGGFTEDMTQKPTQPSIKNEADNGLRNDRGTIAMARTFDVNSATSQFFINIKNNDYLNHSQRDFGYAVFGKVVSGMDVVDKIADTRTTLRMGSSDVPVQSIIILSAKQL</sequence>
<keyword evidence="7" id="KW-1185">Reference proteome</keyword>
<protein>
    <recommendedName>
        <fullName evidence="4">Peptidyl-prolyl cis-trans isomerase</fullName>
        <shortName evidence="4">PPIase</shortName>
        <ecNumber evidence="4">5.2.1.8</ecNumber>
    </recommendedName>
</protein>
<comment type="function">
    <text evidence="4">PPIases accelerate the folding of proteins. It catalyzes the cis-trans isomerization of proline imidic peptide bonds in oligopeptides.</text>
</comment>
<dbReference type="Gene3D" id="2.40.100.10">
    <property type="entry name" value="Cyclophilin-like"/>
    <property type="match status" value="1"/>
</dbReference>
<dbReference type="CDD" id="cd01920">
    <property type="entry name" value="cyclophilin_EcCYP_like"/>
    <property type="match status" value="1"/>
</dbReference>
<comment type="similarity">
    <text evidence="1 4">Belongs to the cyclophilin-type PPIase family.</text>
</comment>
<accession>A0A3Q9JHX1</accession>
<evidence type="ECO:0000313" key="7">
    <source>
        <dbReference type="Proteomes" id="UP000273143"/>
    </source>
</evidence>
<feature type="signal peptide" evidence="4">
    <location>
        <begin position="1"/>
        <end position="22"/>
    </location>
</feature>
<proteinExistence type="inferred from homology"/>
<dbReference type="InterPro" id="IPR002130">
    <property type="entry name" value="Cyclophilin-type_PPIase_dom"/>
</dbReference>
<evidence type="ECO:0000313" key="6">
    <source>
        <dbReference type="EMBL" id="AZS50032.1"/>
    </source>
</evidence>
<dbReference type="AlphaFoldDB" id="A0A3Q9JHX1"/>
<evidence type="ECO:0000256" key="1">
    <source>
        <dbReference type="ARBA" id="ARBA00007365"/>
    </source>
</evidence>
<dbReference type="GO" id="GO:0006457">
    <property type="term" value="P:protein folding"/>
    <property type="evidence" value="ECO:0007669"/>
    <property type="project" value="InterPro"/>
</dbReference>
<dbReference type="EC" id="5.2.1.8" evidence="4"/>
<evidence type="ECO:0000259" key="5">
    <source>
        <dbReference type="PROSITE" id="PS50072"/>
    </source>
</evidence>
<keyword evidence="4" id="KW-0732">Signal</keyword>
<dbReference type="InterPro" id="IPR029000">
    <property type="entry name" value="Cyclophilin-like_dom_sf"/>
</dbReference>
<feature type="domain" description="PPIase cyclophilin-type" evidence="5">
    <location>
        <begin position="37"/>
        <end position="191"/>
    </location>
</feature>
<organism evidence="6 7">
    <name type="scientific">Entomomonas moraniae</name>
    <dbReference type="NCBI Taxonomy" id="2213226"/>
    <lineage>
        <taxon>Bacteria</taxon>
        <taxon>Pseudomonadati</taxon>
        <taxon>Pseudomonadota</taxon>
        <taxon>Gammaproteobacteria</taxon>
        <taxon>Pseudomonadales</taxon>
        <taxon>Pseudomonadaceae</taxon>
        <taxon>Entomomonas</taxon>
    </lineage>
</organism>
<dbReference type="Pfam" id="PF00160">
    <property type="entry name" value="Pro_isomerase"/>
    <property type="match status" value="1"/>
</dbReference>
<keyword evidence="3 4" id="KW-0413">Isomerase</keyword>
<dbReference type="PROSITE" id="PS50072">
    <property type="entry name" value="CSA_PPIASE_2"/>
    <property type="match status" value="1"/>
</dbReference>
<dbReference type="RefSeq" id="WP_127164809.1">
    <property type="nucleotide sequence ID" value="NZ_CP029822.1"/>
</dbReference>
<evidence type="ECO:0000256" key="3">
    <source>
        <dbReference type="ARBA" id="ARBA00023235"/>
    </source>
</evidence>
<dbReference type="PRINTS" id="PR00153">
    <property type="entry name" value="CSAPPISMRASE"/>
</dbReference>